<dbReference type="PANTHER" id="PTHR11802">
    <property type="entry name" value="SERINE PROTEASE FAMILY S10 SERINE CARBOXYPEPTIDASE"/>
    <property type="match status" value="1"/>
</dbReference>
<feature type="chain" id="PRO_5043109344" description="Carboxypeptidase" evidence="7">
    <location>
        <begin position="23"/>
        <end position="492"/>
    </location>
</feature>
<dbReference type="InterPro" id="IPR018202">
    <property type="entry name" value="Ser_caboxypep_ser_AS"/>
</dbReference>
<keyword evidence="3 7" id="KW-0645">Protease</keyword>
<dbReference type="SUPFAM" id="SSF53474">
    <property type="entry name" value="alpha/beta-Hydrolases"/>
    <property type="match status" value="1"/>
</dbReference>
<evidence type="ECO:0000256" key="3">
    <source>
        <dbReference type="ARBA" id="ARBA00022670"/>
    </source>
</evidence>
<dbReference type="InterPro" id="IPR029058">
    <property type="entry name" value="AB_hydrolase_fold"/>
</dbReference>
<dbReference type="GO" id="GO:0000324">
    <property type="term" value="C:fungal-type vacuole"/>
    <property type="evidence" value="ECO:0007669"/>
    <property type="project" value="TreeGrafter"/>
</dbReference>
<comment type="similarity">
    <text evidence="1 7">Belongs to the peptidase S10 family.</text>
</comment>
<keyword evidence="2 7" id="KW-0121">Carboxypeptidase</keyword>
<keyword evidence="6" id="KW-0325">Glycoprotein</keyword>
<evidence type="ECO:0000256" key="7">
    <source>
        <dbReference type="RuleBase" id="RU361156"/>
    </source>
</evidence>
<dbReference type="PROSITE" id="PS00131">
    <property type="entry name" value="CARBOXYPEPT_SER_SER"/>
    <property type="match status" value="1"/>
</dbReference>
<sequence length="492" mass="54344">MYLLRGLTFLAVLCVGLTPSHASQTVLSMTSEGGGEGPAGSFVPLRTLDAVLETAFTTLKHPLFPNYGVRIKQSNFCEESARAYTGYIDIEARHLFFYFFESRSEPDKDDVIFWTNGGPGCSSEIGLLMELGPCRVVNADNGTVPLKDSWNSKANVFFVDQPIGVGFSYAEYGEHVSTTEEAAQDIAAFVAIFFSHFSKFQGRAFHMSGESYGGRYVPVFAAAVYDNNPRLVEAGVPPINLTSIMIGNGMTDTAAMFPSWYKMQCSPASIPPVQSIQNCVDMKARVPRCAKWIKESCQDRFDLIDCGAATAFCFESMLTPYVALGLNNYDISKKCEVGSLCYPEIIEIAKFLNREDVQSTLGVSPGITYTSCSEKVEIDFAWTLDIMKGATEYVAALLERDIRVLIYVGSYDWICNWVGNEAWTLALEWSGHEEFSAQPLEDWVVDGKRAGKTRSAKGFTFATVDGAGHMVPFDKPKESLEMVKRWMAGQPL</sequence>
<organism evidence="8 9">
    <name type="scientific">Favolaschia claudopus</name>
    <dbReference type="NCBI Taxonomy" id="2862362"/>
    <lineage>
        <taxon>Eukaryota</taxon>
        <taxon>Fungi</taxon>
        <taxon>Dikarya</taxon>
        <taxon>Basidiomycota</taxon>
        <taxon>Agaricomycotina</taxon>
        <taxon>Agaricomycetes</taxon>
        <taxon>Agaricomycetidae</taxon>
        <taxon>Agaricales</taxon>
        <taxon>Marasmiineae</taxon>
        <taxon>Mycenaceae</taxon>
        <taxon>Favolaschia</taxon>
    </lineage>
</organism>
<accession>A0AAW0AYE8</accession>
<evidence type="ECO:0000256" key="4">
    <source>
        <dbReference type="ARBA" id="ARBA00022729"/>
    </source>
</evidence>
<dbReference type="GO" id="GO:0006508">
    <property type="term" value="P:proteolysis"/>
    <property type="evidence" value="ECO:0007669"/>
    <property type="project" value="UniProtKB-KW"/>
</dbReference>
<evidence type="ECO:0000313" key="9">
    <source>
        <dbReference type="Proteomes" id="UP001362999"/>
    </source>
</evidence>
<dbReference type="Gene3D" id="3.40.50.1820">
    <property type="entry name" value="alpha/beta hydrolase"/>
    <property type="match status" value="1"/>
</dbReference>
<evidence type="ECO:0000256" key="2">
    <source>
        <dbReference type="ARBA" id="ARBA00022645"/>
    </source>
</evidence>
<comment type="caution">
    <text evidence="8">The sequence shown here is derived from an EMBL/GenBank/DDBJ whole genome shotgun (WGS) entry which is preliminary data.</text>
</comment>
<dbReference type="Gene3D" id="1.10.287.410">
    <property type="match status" value="1"/>
</dbReference>
<dbReference type="Pfam" id="PF00450">
    <property type="entry name" value="Peptidase_S10"/>
    <property type="match status" value="1"/>
</dbReference>
<dbReference type="PRINTS" id="PR00724">
    <property type="entry name" value="CRBOXYPTASEC"/>
</dbReference>
<proteinExistence type="inferred from homology"/>
<keyword evidence="5 7" id="KW-0378">Hydrolase</keyword>
<reference evidence="8 9" key="1">
    <citation type="journal article" date="2024" name="J Genomics">
        <title>Draft genome sequencing and assembly of Favolaschia claudopus CIRM-BRFM 2984 isolated from oak limbs.</title>
        <authorList>
            <person name="Navarro D."/>
            <person name="Drula E."/>
            <person name="Chaduli D."/>
            <person name="Cazenave R."/>
            <person name="Ahrendt S."/>
            <person name="Wang J."/>
            <person name="Lipzen A."/>
            <person name="Daum C."/>
            <person name="Barry K."/>
            <person name="Grigoriev I.V."/>
            <person name="Favel A."/>
            <person name="Rosso M.N."/>
            <person name="Martin F."/>
        </authorList>
    </citation>
    <scope>NUCLEOTIDE SEQUENCE [LARGE SCALE GENOMIC DNA]</scope>
    <source>
        <strain evidence="8 9">CIRM-BRFM 2984</strain>
    </source>
</reference>
<evidence type="ECO:0000256" key="1">
    <source>
        <dbReference type="ARBA" id="ARBA00009431"/>
    </source>
</evidence>
<dbReference type="EC" id="3.4.16.-" evidence="7"/>
<keyword evidence="9" id="KW-1185">Reference proteome</keyword>
<dbReference type="PROSITE" id="PS00560">
    <property type="entry name" value="CARBOXYPEPT_SER_HIS"/>
    <property type="match status" value="1"/>
</dbReference>
<dbReference type="Proteomes" id="UP001362999">
    <property type="component" value="Unassembled WGS sequence"/>
</dbReference>
<dbReference type="InterPro" id="IPR033124">
    <property type="entry name" value="Ser_caboxypep_his_AS"/>
</dbReference>
<protein>
    <recommendedName>
        <fullName evidence="7">Carboxypeptidase</fullName>
        <ecNumber evidence="7">3.4.16.-</ecNumber>
    </recommendedName>
</protein>
<name>A0AAW0AYE8_9AGAR</name>
<dbReference type="EMBL" id="JAWWNJ010000046">
    <property type="protein sequence ID" value="KAK7018350.1"/>
    <property type="molecule type" value="Genomic_DNA"/>
</dbReference>
<evidence type="ECO:0000313" key="8">
    <source>
        <dbReference type="EMBL" id="KAK7018350.1"/>
    </source>
</evidence>
<evidence type="ECO:0000256" key="6">
    <source>
        <dbReference type="ARBA" id="ARBA00023180"/>
    </source>
</evidence>
<dbReference type="AlphaFoldDB" id="A0AAW0AYE8"/>
<dbReference type="PANTHER" id="PTHR11802:SF113">
    <property type="entry name" value="SERINE CARBOXYPEPTIDASE CTSA-4.1"/>
    <property type="match status" value="1"/>
</dbReference>
<keyword evidence="4 7" id="KW-0732">Signal</keyword>
<evidence type="ECO:0000256" key="5">
    <source>
        <dbReference type="ARBA" id="ARBA00022801"/>
    </source>
</evidence>
<feature type="signal peptide" evidence="7">
    <location>
        <begin position="1"/>
        <end position="22"/>
    </location>
</feature>
<dbReference type="InterPro" id="IPR001563">
    <property type="entry name" value="Peptidase_S10"/>
</dbReference>
<gene>
    <name evidence="8" type="ORF">R3P38DRAFT_2982335</name>
</gene>
<dbReference type="GO" id="GO:0004185">
    <property type="term" value="F:serine-type carboxypeptidase activity"/>
    <property type="evidence" value="ECO:0007669"/>
    <property type="project" value="UniProtKB-UniRule"/>
</dbReference>